<name>A0ABX5QB15_9BACL</name>
<proteinExistence type="predicted"/>
<gene>
    <name evidence="1" type="ORF">C0674_15125</name>
</gene>
<sequence length="92" mass="10650">MHIYSFSIHSFIGLYSLNCTNNYVNMVYVASDAIKKFLEKMSCPSTVHSSVLRAPSKNKCEKFCGTEEILSLFLQVFDKNKRRKLRCFNEKA</sequence>
<reference evidence="1 2" key="1">
    <citation type="submission" date="2018-01" db="EMBL/GenBank/DDBJ databases">
        <title>Complete genome sequencing of Sporolactobacillus terrae DLG3.</title>
        <authorList>
            <person name="Nam Y.-D."/>
            <person name="Kang J."/>
            <person name="Chung W.-H."/>
        </authorList>
    </citation>
    <scope>NUCLEOTIDE SEQUENCE [LARGE SCALE GENOMIC DNA]</scope>
    <source>
        <strain evidence="1 2">DLG3</strain>
    </source>
</reference>
<evidence type="ECO:0000313" key="2">
    <source>
        <dbReference type="Proteomes" id="UP000285882"/>
    </source>
</evidence>
<dbReference type="EMBL" id="CP025688">
    <property type="protein sequence ID" value="QAA23812.1"/>
    <property type="molecule type" value="Genomic_DNA"/>
</dbReference>
<protein>
    <submittedName>
        <fullName evidence="1">Uncharacterized protein</fullName>
    </submittedName>
</protein>
<keyword evidence="2" id="KW-1185">Reference proteome</keyword>
<organism evidence="1 2">
    <name type="scientific">Sporolactobacillus terrae</name>
    <dbReference type="NCBI Taxonomy" id="269673"/>
    <lineage>
        <taxon>Bacteria</taxon>
        <taxon>Bacillati</taxon>
        <taxon>Bacillota</taxon>
        <taxon>Bacilli</taxon>
        <taxon>Bacillales</taxon>
        <taxon>Sporolactobacillaceae</taxon>
        <taxon>Sporolactobacillus</taxon>
    </lineage>
</organism>
<dbReference type="Proteomes" id="UP000285882">
    <property type="component" value="Chromosome"/>
</dbReference>
<evidence type="ECO:0000313" key="1">
    <source>
        <dbReference type="EMBL" id="QAA23812.1"/>
    </source>
</evidence>
<accession>A0ABX5QB15</accession>